<dbReference type="PROSITE" id="PS50931">
    <property type="entry name" value="HTH_LYSR"/>
    <property type="match status" value="1"/>
</dbReference>
<keyword evidence="4" id="KW-0804">Transcription</keyword>
<evidence type="ECO:0000256" key="2">
    <source>
        <dbReference type="ARBA" id="ARBA00023015"/>
    </source>
</evidence>
<protein>
    <submittedName>
        <fullName evidence="6">LysR family transcriptional regulator</fullName>
    </submittedName>
</protein>
<dbReference type="PANTHER" id="PTHR30346:SF29">
    <property type="entry name" value="LYSR SUBSTRATE-BINDING"/>
    <property type="match status" value="1"/>
</dbReference>
<dbReference type="SUPFAM" id="SSF46785">
    <property type="entry name" value="Winged helix' DNA-binding domain"/>
    <property type="match status" value="1"/>
</dbReference>
<dbReference type="InterPro" id="IPR000847">
    <property type="entry name" value="LysR_HTH_N"/>
</dbReference>
<accession>A0ABT0UZY4</accession>
<dbReference type="Gene3D" id="3.40.190.290">
    <property type="match status" value="1"/>
</dbReference>
<name>A0ABT0UZY4_9ACTN</name>
<dbReference type="SUPFAM" id="SSF53850">
    <property type="entry name" value="Periplasmic binding protein-like II"/>
    <property type="match status" value="1"/>
</dbReference>
<evidence type="ECO:0000259" key="5">
    <source>
        <dbReference type="PROSITE" id="PS50931"/>
    </source>
</evidence>
<evidence type="ECO:0000256" key="1">
    <source>
        <dbReference type="ARBA" id="ARBA00009437"/>
    </source>
</evidence>
<reference evidence="6" key="1">
    <citation type="submission" date="2022-06" db="EMBL/GenBank/DDBJ databases">
        <title>Genome public.</title>
        <authorList>
            <person name="Sun Q."/>
        </authorList>
    </citation>
    <scope>NUCLEOTIDE SEQUENCE</scope>
    <source>
        <strain evidence="6">CWNU-1</strain>
    </source>
</reference>
<comment type="caution">
    <text evidence="6">The sequence shown here is derived from an EMBL/GenBank/DDBJ whole genome shotgun (WGS) entry which is preliminary data.</text>
</comment>
<organism evidence="6 7">
    <name type="scientific">Streptomyces albipurpureus</name>
    <dbReference type="NCBI Taxonomy" id="2897419"/>
    <lineage>
        <taxon>Bacteria</taxon>
        <taxon>Bacillati</taxon>
        <taxon>Actinomycetota</taxon>
        <taxon>Actinomycetes</taxon>
        <taxon>Kitasatosporales</taxon>
        <taxon>Streptomycetaceae</taxon>
        <taxon>Streptomyces</taxon>
    </lineage>
</organism>
<dbReference type="Proteomes" id="UP001431429">
    <property type="component" value="Unassembled WGS sequence"/>
</dbReference>
<dbReference type="EMBL" id="JAMQAW010000099">
    <property type="protein sequence ID" value="MCM2394114.1"/>
    <property type="molecule type" value="Genomic_DNA"/>
</dbReference>
<keyword evidence="2" id="KW-0805">Transcription regulation</keyword>
<keyword evidence="7" id="KW-1185">Reference proteome</keyword>
<evidence type="ECO:0000313" key="6">
    <source>
        <dbReference type="EMBL" id="MCM2394114.1"/>
    </source>
</evidence>
<comment type="similarity">
    <text evidence="1">Belongs to the LysR transcriptional regulatory family.</text>
</comment>
<dbReference type="RefSeq" id="WP_250924394.1">
    <property type="nucleotide sequence ID" value="NZ_JAMQAW010000099.1"/>
</dbReference>
<feature type="domain" description="HTH lysR-type" evidence="5">
    <location>
        <begin position="1"/>
        <end position="58"/>
    </location>
</feature>
<evidence type="ECO:0000256" key="4">
    <source>
        <dbReference type="ARBA" id="ARBA00023163"/>
    </source>
</evidence>
<dbReference type="PANTHER" id="PTHR30346">
    <property type="entry name" value="TRANSCRIPTIONAL DUAL REGULATOR HCAR-RELATED"/>
    <property type="match status" value="1"/>
</dbReference>
<dbReference type="Pfam" id="PF00126">
    <property type="entry name" value="HTH_1"/>
    <property type="match status" value="1"/>
</dbReference>
<dbReference type="Pfam" id="PF03466">
    <property type="entry name" value="LysR_substrate"/>
    <property type="match status" value="1"/>
</dbReference>
<proteinExistence type="inferred from homology"/>
<sequence length="302" mass="31958">MELRHLEYFAAVAQELSFTRASRRLHVAQSGVSTAIRSLERELGAALFERTSQKVTLTSAGLALLPEARATLDAAQAARDAVRDSYGSLSGTVTVGVIIGIGRVGIDLPGLLGRLNAHHPQVTVRLRLDPTGSAGLTRSLLAGDLDAAFLSFPGGVPAGVAARELLADPLRLLVPIGHPLIRRGEVTLGELADQPFIDFPPGYGNRELADQAFLASAVQRRVTLEVPDFTTAAAFVREGLGVAFVPRFAVPDDPGLRTLTVADAPLRWTLSVATSATRRPTAAVRALLDLIDAYVLHTAPAT</sequence>
<dbReference type="InterPro" id="IPR036388">
    <property type="entry name" value="WH-like_DNA-bd_sf"/>
</dbReference>
<dbReference type="InterPro" id="IPR005119">
    <property type="entry name" value="LysR_subst-bd"/>
</dbReference>
<evidence type="ECO:0000313" key="7">
    <source>
        <dbReference type="Proteomes" id="UP001431429"/>
    </source>
</evidence>
<keyword evidence="3" id="KW-0238">DNA-binding</keyword>
<gene>
    <name evidence="6" type="ORF">NBG84_38590</name>
</gene>
<dbReference type="PRINTS" id="PR00039">
    <property type="entry name" value="HTHLYSR"/>
</dbReference>
<dbReference type="InterPro" id="IPR036390">
    <property type="entry name" value="WH_DNA-bd_sf"/>
</dbReference>
<dbReference type="Gene3D" id="1.10.10.10">
    <property type="entry name" value="Winged helix-like DNA-binding domain superfamily/Winged helix DNA-binding domain"/>
    <property type="match status" value="1"/>
</dbReference>
<evidence type="ECO:0000256" key="3">
    <source>
        <dbReference type="ARBA" id="ARBA00023125"/>
    </source>
</evidence>